<dbReference type="EMBL" id="JACBZI010000001">
    <property type="protein sequence ID" value="NYI08914.1"/>
    <property type="molecule type" value="Genomic_DNA"/>
</dbReference>
<organism evidence="2 3">
    <name type="scientific">Nocardioides marinus</name>
    <dbReference type="NCBI Taxonomy" id="374514"/>
    <lineage>
        <taxon>Bacteria</taxon>
        <taxon>Bacillati</taxon>
        <taxon>Actinomycetota</taxon>
        <taxon>Actinomycetes</taxon>
        <taxon>Propionibacteriales</taxon>
        <taxon>Nocardioidaceae</taxon>
        <taxon>Nocardioides</taxon>
    </lineage>
</organism>
<feature type="region of interest" description="Disordered" evidence="1">
    <location>
        <begin position="1"/>
        <end position="45"/>
    </location>
</feature>
<name>A0A7Y9YD66_9ACTN</name>
<reference evidence="2 3" key="1">
    <citation type="submission" date="2020-07" db="EMBL/GenBank/DDBJ databases">
        <title>Sequencing the genomes of 1000 actinobacteria strains.</title>
        <authorList>
            <person name="Klenk H.-P."/>
        </authorList>
    </citation>
    <scope>NUCLEOTIDE SEQUENCE [LARGE SCALE GENOMIC DNA]</scope>
    <source>
        <strain evidence="2 3">DSM 18248</strain>
    </source>
</reference>
<feature type="compositionally biased region" description="Low complexity" evidence="1">
    <location>
        <begin position="21"/>
        <end position="44"/>
    </location>
</feature>
<proteinExistence type="predicted"/>
<comment type="caution">
    <text evidence="2">The sequence shown here is derived from an EMBL/GenBank/DDBJ whole genome shotgun (WGS) entry which is preliminary data.</text>
</comment>
<dbReference type="AlphaFoldDB" id="A0A7Y9YD66"/>
<feature type="compositionally biased region" description="Basic and acidic residues" evidence="1">
    <location>
        <begin position="1"/>
        <end position="20"/>
    </location>
</feature>
<evidence type="ECO:0000313" key="3">
    <source>
        <dbReference type="Proteomes" id="UP000537326"/>
    </source>
</evidence>
<sequence>MTRLLEHREQLREERRERPRTAAPRTAPAATAAAGRVARPGTAGFRDCRGVWHPWDEVA</sequence>
<evidence type="ECO:0000256" key="1">
    <source>
        <dbReference type="SAM" id="MobiDB-lite"/>
    </source>
</evidence>
<keyword evidence="3" id="KW-1185">Reference proteome</keyword>
<dbReference type="Proteomes" id="UP000537326">
    <property type="component" value="Unassembled WGS sequence"/>
</dbReference>
<dbReference type="RefSeq" id="WP_179529965.1">
    <property type="nucleotide sequence ID" value="NZ_BAAAPP010000002.1"/>
</dbReference>
<accession>A0A7Y9YD66</accession>
<gene>
    <name evidence="2" type="ORF">BKA05_000429</name>
</gene>
<protein>
    <submittedName>
        <fullName evidence="2">Uncharacterized protein</fullName>
    </submittedName>
</protein>
<evidence type="ECO:0000313" key="2">
    <source>
        <dbReference type="EMBL" id="NYI08914.1"/>
    </source>
</evidence>